<dbReference type="InterPro" id="IPR025139">
    <property type="entry name" value="DUF4062"/>
</dbReference>
<proteinExistence type="predicted"/>
<evidence type="ECO:0000256" key="1">
    <source>
        <dbReference type="SAM" id="Coils"/>
    </source>
</evidence>
<feature type="coiled-coil region" evidence="1">
    <location>
        <begin position="171"/>
        <end position="198"/>
    </location>
</feature>
<evidence type="ECO:0000259" key="2">
    <source>
        <dbReference type="Pfam" id="PF13271"/>
    </source>
</evidence>
<dbReference type="InParanoid" id="A0A317ZFR7"/>
<dbReference type="OrthoDB" id="9810187at2"/>
<reference evidence="3 4" key="1">
    <citation type="submission" date="2018-05" db="EMBL/GenBank/DDBJ databases">
        <title>Coraliomargarita sinensis sp. nov., isolated from a marine solar saltern.</title>
        <authorList>
            <person name="Zhou L.Y."/>
        </authorList>
    </citation>
    <scope>NUCLEOTIDE SEQUENCE [LARGE SCALE GENOMIC DNA]</scope>
    <source>
        <strain evidence="3 4">WN38</strain>
    </source>
</reference>
<comment type="caution">
    <text evidence="3">The sequence shown here is derived from an EMBL/GenBank/DDBJ whole genome shotgun (WGS) entry which is preliminary data.</text>
</comment>
<organism evidence="3 4">
    <name type="scientific">Coraliomargarita sinensis</name>
    <dbReference type="NCBI Taxonomy" id="2174842"/>
    <lineage>
        <taxon>Bacteria</taxon>
        <taxon>Pseudomonadati</taxon>
        <taxon>Verrucomicrobiota</taxon>
        <taxon>Opitutia</taxon>
        <taxon>Puniceicoccales</taxon>
        <taxon>Coraliomargaritaceae</taxon>
        <taxon>Coraliomargarita</taxon>
    </lineage>
</organism>
<keyword evidence="1" id="KW-0175">Coiled coil</keyword>
<feature type="domain" description="DUF4062" evidence="2">
    <location>
        <begin position="8"/>
        <end position="89"/>
    </location>
</feature>
<evidence type="ECO:0000313" key="3">
    <source>
        <dbReference type="EMBL" id="PXA04356.1"/>
    </source>
</evidence>
<dbReference type="Proteomes" id="UP000247099">
    <property type="component" value="Unassembled WGS sequence"/>
</dbReference>
<sequence>MEERKKYQVFVSSTYEDLQPERQEIMHALLELDCIPSGMELFPAANEDQWTLIKGVIDDSDYYIVIIGGRYGSVGPGGISYTEMEYRYAVEQGKPVIAFLHKDPDSLEKRKTETSKKGQKALEAFRDLCKTRMCKFWETPQELGSIVSRSLIMLQKKHPGIGWIRGDAVASKEASKEILDLRLKIEDLNKELEKVTTHAPAGSEKLEQGDDEFGISIHFQASDDEHNNYRCRITVKEAWDDIFYIISPLMIHEATDLQLKRRLNETYSKIAATKAKKDKNFKDLKRYRNFEIDSDNYETIKIQLRALGLITQSIKQRSVKDTASYWKLTPYGDSVMVRLRAIEK</sequence>
<evidence type="ECO:0000313" key="4">
    <source>
        <dbReference type="Proteomes" id="UP000247099"/>
    </source>
</evidence>
<keyword evidence="4" id="KW-1185">Reference proteome</keyword>
<name>A0A317ZFR7_9BACT</name>
<dbReference type="Pfam" id="PF13271">
    <property type="entry name" value="DUF4062"/>
    <property type="match status" value="1"/>
</dbReference>
<dbReference type="RefSeq" id="WP_110130809.1">
    <property type="nucleotide sequence ID" value="NZ_QHJQ01000004.1"/>
</dbReference>
<gene>
    <name evidence="3" type="ORF">DDZ13_07435</name>
</gene>
<dbReference type="AlphaFoldDB" id="A0A317ZFR7"/>
<accession>A0A317ZFR7</accession>
<protein>
    <recommendedName>
        <fullName evidence="2">DUF4062 domain-containing protein</fullName>
    </recommendedName>
</protein>
<dbReference type="EMBL" id="QHJQ01000004">
    <property type="protein sequence ID" value="PXA04356.1"/>
    <property type="molecule type" value="Genomic_DNA"/>
</dbReference>